<evidence type="ECO:0000313" key="3">
    <source>
        <dbReference type="Proteomes" id="UP000034491"/>
    </source>
</evidence>
<accession>A0A0M2R469</accession>
<protein>
    <recommendedName>
        <fullName evidence="4">Conjugal transfer protein</fullName>
    </recommendedName>
</protein>
<dbReference type="InterPro" id="IPR038161">
    <property type="entry name" value="VirB9/CagX/TrbG_C_sf"/>
</dbReference>
<keyword evidence="1" id="KW-0732">Signal</keyword>
<evidence type="ECO:0000313" key="2">
    <source>
        <dbReference type="EMBL" id="KKJ75219.1"/>
    </source>
</evidence>
<proteinExistence type="predicted"/>
<dbReference type="STRING" id="1549748.WH95_19565"/>
<dbReference type="Gene3D" id="2.60.40.2500">
    <property type="match status" value="1"/>
</dbReference>
<feature type="signal peptide" evidence="1">
    <location>
        <begin position="1"/>
        <end position="23"/>
    </location>
</feature>
<dbReference type="Proteomes" id="UP000034491">
    <property type="component" value="Unassembled WGS sequence"/>
</dbReference>
<reference evidence="2 3" key="1">
    <citation type="submission" date="2015-03" db="EMBL/GenBank/DDBJ databases">
        <title>Genome sequence of Kiloniella sp. P1-1, isolated from the gut microflora of Pacific white shrimp, Penaeus vannamei.</title>
        <authorList>
            <person name="Shao Z."/>
            <person name="Wang L."/>
            <person name="Li X."/>
        </authorList>
    </citation>
    <scope>NUCLEOTIDE SEQUENCE [LARGE SCALE GENOMIC DNA]</scope>
    <source>
        <strain evidence="2 3">P1-1</strain>
    </source>
</reference>
<gene>
    <name evidence="2" type="ORF">WH95_19565</name>
</gene>
<evidence type="ECO:0008006" key="4">
    <source>
        <dbReference type="Google" id="ProtNLM"/>
    </source>
</evidence>
<sequence>MNKTGLGFLLGGCMAVSMVGAQAADTPSETADIHECKTLLVSVGERHSIVAHGSVGSRVRFSNPIKSAVTALPESAWDVEHKDKNLWIRPKFDKEIAKEVSQVGLTVVLSTGDEYDFLVNSTDNTDISCFFVIDKRTAFANLTLDKKEQDLIRFRNSLAGRAQELDEREAQMRADYEHSLSNTQRQVQSQAIDAIEAFKFRIRTPYEWSNSDASPKYSVVNSVYDDGQWTYVRVSEVGFGAPIITSRSGETDNVVQYEYSDITGVYKINGLHNSLHLKIEDKVVTIERKG</sequence>
<organism evidence="2 3">
    <name type="scientific">Kiloniella litopenaei</name>
    <dbReference type="NCBI Taxonomy" id="1549748"/>
    <lineage>
        <taxon>Bacteria</taxon>
        <taxon>Pseudomonadati</taxon>
        <taxon>Pseudomonadota</taxon>
        <taxon>Alphaproteobacteria</taxon>
        <taxon>Rhodospirillales</taxon>
        <taxon>Kiloniellaceae</taxon>
        <taxon>Kiloniella</taxon>
    </lineage>
</organism>
<keyword evidence="3" id="KW-1185">Reference proteome</keyword>
<name>A0A0M2R469_9PROT</name>
<evidence type="ECO:0000256" key="1">
    <source>
        <dbReference type="SAM" id="SignalP"/>
    </source>
</evidence>
<dbReference type="EMBL" id="LANI01000037">
    <property type="protein sequence ID" value="KKJ75219.1"/>
    <property type="molecule type" value="Genomic_DNA"/>
</dbReference>
<feature type="chain" id="PRO_5005640452" description="Conjugal transfer protein" evidence="1">
    <location>
        <begin position="24"/>
        <end position="290"/>
    </location>
</feature>
<dbReference type="AlphaFoldDB" id="A0A0M2R469"/>
<comment type="caution">
    <text evidence="2">The sequence shown here is derived from an EMBL/GenBank/DDBJ whole genome shotgun (WGS) entry which is preliminary data.</text>
</comment>